<dbReference type="PANTHER" id="PTHR47634">
    <property type="entry name" value="PROTEIN KINASE DOMAIN-CONTAINING PROTEIN-RELATED"/>
    <property type="match status" value="1"/>
</dbReference>
<dbReference type="EC" id="2.7.11.1" evidence="1"/>
<name>A0A8S0WF83_CYCAE</name>
<dbReference type="Proteomes" id="UP000467700">
    <property type="component" value="Unassembled WGS sequence"/>
</dbReference>
<dbReference type="InterPro" id="IPR051334">
    <property type="entry name" value="SRPK"/>
</dbReference>
<keyword evidence="6" id="KW-0067">ATP-binding</keyword>
<evidence type="ECO:0000256" key="8">
    <source>
        <dbReference type="ARBA" id="ARBA00048679"/>
    </source>
</evidence>
<keyword evidence="3" id="KW-0808">Transferase</keyword>
<proteinExistence type="predicted"/>
<dbReference type="InterPro" id="IPR011009">
    <property type="entry name" value="Kinase-like_dom_sf"/>
</dbReference>
<evidence type="ECO:0000256" key="5">
    <source>
        <dbReference type="ARBA" id="ARBA00022777"/>
    </source>
</evidence>
<reference evidence="10 11" key="1">
    <citation type="submission" date="2020-01" db="EMBL/GenBank/DDBJ databases">
        <authorList>
            <person name="Gupta K D."/>
        </authorList>
    </citation>
    <scope>NUCLEOTIDE SEQUENCE [LARGE SCALE GENOMIC DNA]</scope>
</reference>
<evidence type="ECO:0000259" key="9">
    <source>
        <dbReference type="PROSITE" id="PS50011"/>
    </source>
</evidence>
<evidence type="ECO:0000256" key="7">
    <source>
        <dbReference type="ARBA" id="ARBA00047899"/>
    </source>
</evidence>
<keyword evidence="2" id="KW-0723">Serine/threonine-protein kinase</keyword>
<dbReference type="EMBL" id="CACVBS010000062">
    <property type="protein sequence ID" value="CAA7267710.1"/>
    <property type="molecule type" value="Genomic_DNA"/>
</dbReference>
<dbReference type="Gene3D" id="1.10.510.10">
    <property type="entry name" value="Transferase(Phosphotransferase) domain 1"/>
    <property type="match status" value="1"/>
</dbReference>
<dbReference type="AlphaFoldDB" id="A0A8S0WF83"/>
<dbReference type="GO" id="GO:0004674">
    <property type="term" value="F:protein serine/threonine kinase activity"/>
    <property type="evidence" value="ECO:0007669"/>
    <property type="project" value="UniProtKB-KW"/>
</dbReference>
<comment type="caution">
    <text evidence="10">The sequence shown here is derived from an EMBL/GenBank/DDBJ whole genome shotgun (WGS) entry which is preliminary data.</text>
</comment>
<comment type="catalytic activity">
    <reaction evidence="7">
        <text>L-threonyl-[protein] + ATP = O-phospho-L-threonyl-[protein] + ADP + H(+)</text>
        <dbReference type="Rhea" id="RHEA:46608"/>
        <dbReference type="Rhea" id="RHEA-COMP:11060"/>
        <dbReference type="Rhea" id="RHEA-COMP:11605"/>
        <dbReference type="ChEBI" id="CHEBI:15378"/>
        <dbReference type="ChEBI" id="CHEBI:30013"/>
        <dbReference type="ChEBI" id="CHEBI:30616"/>
        <dbReference type="ChEBI" id="CHEBI:61977"/>
        <dbReference type="ChEBI" id="CHEBI:456216"/>
        <dbReference type="EC" id="2.7.11.1"/>
    </reaction>
</comment>
<dbReference type="PROSITE" id="PS50011">
    <property type="entry name" value="PROTEIN_KINASE_DOM"/>
    <property type="match status" value="1"/>
</dbReference>
<gene>
    <name evidence="10" type="ORF">AAE3_LOCUS9946</name>
</gene>
<evidence type="ECO:0000256" key="2">
    <source>
        <dbReference type="ARBA" id="ARBA00022527"/>
    </source>
</evidence>
<comment type="catalytic activity">
    <reaction evidence="8">
        <text>L-seryl-[protein] + ATP = O-phospho-L-seryl-[protein] + ADP + H(+)</text>
        <dbReference type="Rhea" id="RHEA:17989"/>
        <dbReference type="Rhea" id="RHEA-COMP:9863"/>
        <dbReference type="Rhea" id="RHEA-COMP:11604"/>
        <dbReference type="ChEBI" id="CHEBI:15378"/>
        <dbReference type="ChEBI" id="CHEBI:29999"/>
        <dbReference type="ChEBI" id="CHEBI:30616"/>
        <dbReference type="ChEBI" id="CHEBI:83421"/>
        <dbReference type="ChEBI" id="CHEBI:456216"/>
        <dbReference type="EC" id="2.7.11.1"/>
    </reaction>
</comment>
<evidence type="ECO:0000256" key="4">
    <source>
        <dbReference type="ARBA" id="ARBA00022741"/>
    </source>
</evidence>
<evidence type="ECO:0000256" key="6">
    <source>
        <dbReference type="ARBA" id="ARBA00022840"/>
    </source>
</evidence>
<dbReference type="GO" id="GO:0050684">
    <property type="term" value="P:regulation of mRNA processing"/>
    <property type="evidence" value="ECO:0007669"/>
    <property type="project" value="TreeGrafter"/>
</dbReference>
<evidence type="ECO:0000256" key="1">
    <source>
        <dbReference type="ARBA" id="ARBA00012513"/>
    </source>
</evidence>
<dbReference type="Pfam" id="PF00069">
    <property type="entry name" value="Pkinase"/>
    <property type="match status" value="1"/>
</dbReference>
<protein>
    <recommendedName>
        <fullName evidence="1">non-specific serine/threonine protein kinase</fullName>
        <ecNumber evidence="1">2.7.11.1</ecNumber>
    </recommendedName>
</protein>
<dbReference type="SUPFAM" id="SSF56112">
    <property type="entry name" value="Protein kinase-like (PK-like)"/>
    <property type="match status" value="1"/>
</dbReference>
<keyword evidence="4" id="KW-0547">Nucleotide-binding</keyword>
<dbReference type="Gene3D" id="3.30.200.20">
    <property type="entry name" value="Phosphorylase Kinase, domain 1"/>
    <property type="match status" value="1"/>
</dbReference>
<evidence type="ECO:0000313" key="10">
    <source>
        <dbReference type="EMBL" id="CAA7267710.1"/>
    </source>
</evidence>
<keyword evidence="11" id="KW-1185">Reference proteome</keyword>
<dbReference type="PANTHER" id="PTHR47634:SF9">
    <property type="entry name" value="PROTEIN KINASE DOMAIN-CONTAINING PROTEIN-RELATED"/>
    <property type="match status" value="1"/>
</dbReference>
<dbReference type="InterPro" id="IPR000719">
    <property type="entry name" value="Prot_kinase_dom"/>
</dbReference>
<dbReference type="SMART" id="SM00220">
    <property type="entry name" value="S_TKc"/>
    <property type="match status" value="1"/>
</dbReference>
<dbReference type="GO" id="GO:0005524">
    <property type="term" value="F:ATP binding"/>
    <property type="evidence" value="ECO:0007669"/>
    <property type="project" value="UniProtKB-KW"/>
</dbReference>
<organism evidence="10 11">
    <name type="scientific">Cyclocybe aegerita</name>
    <name type="common">Black poplar mushroom</name>
    <name type="synonym">Agrocybe aegerita</name>
    <dbReference type="NCBI Taxonomy" id="1973307"/>
    <lineage>
        <taxon>Eukaryota</taxon>
        <taxon>Fungi</taxon>
        <taxon>Dikarya</taxon>
        <taxon>Basidiomycota</taxon>
        <taxon>Agaricomycotina</taxon>
        <taxon>Agaricomycetes</taxon>
        <taxon>Agaricomycetidae</taxon>
        <taxon>Agaricales</taxon>
        <taxon>Agaricineae</taxon>
        <taxon>Bolbitiaceae</taxon>
        <taxon>Cyclocybe</taxon>
    </lineage>
</organism>
<evidence type="ECO:0000256" key="3">
    <source>
        <dbReference type="ARBA" id="ARBA00022679"/>
    </source>
</evidence>
<dbReference type="OrthoDB" id="5979581at2759"/>
<sequence length="345" mass="38519">MSLFPEEHLDSPLGYFPGQLHQTLQNGRWRIIRKLGWGPRSSTWLAIDTQDADKIEAIKIFTVSATEDKSAEKERNLFQQILNGIRASIPQFEGSFEEESTKGKHMCLVFENLSPSVEALRLGNRSSRYLLLHIVKKIVADLLEILCELSDFWIVHGALIADNVLFLSASNADDIRDRIKDSPPAAVENVTTANGTVHPIVRSQPLNHGFKWNDTRSDFAFSSIYLCNFGHAYKATKSSDFKQDVWALGLMTYELITGTRLFPTLEKGAPSTVCDKFTTISKIEELLSASKNKLPEKDILQAASLISSCLTLDINKRPQACDLIGHEWVKGGMVCSCGWCLEDGI</sequence>
<dbReference type="GO" id="GO:0000245">
    <property type="term" value="P:spliceosomal complex assembly"/>
    <property type="evidence" value="ECO:0007669"/>
    <property type="project" value="TreeGrafter"/>
</dbReference>
<accession>A0A8S0WF83</accession>
<keyword evidence="5" id="KW-0418">Kinase</keyword>
<evidence type="ECO:0000313" key="11">
    <source>
        <dbReference type="Proteomes" id="UP000467700"/>
    </source>
</evidence>
<feature type="domain" description="Protein kinase" evidence="9">
    <location>
        <begin position="29"/>
        <end position="329"/>
    </location>
</feature>